<comment type="subunit">
    <text evidence="4">Homodimer.</text>
</comment>
<keyword evidence="12" id="KW-0535">Nitrogen fixation</keyword>
<dbReference type="PANTHER" id="PTHR11601:SF34">
    <property type="entry name" value="CYSTEINE DESULFURASE"/>
    <property type="match status" value="1"/>
</dbReference>
<keyword evidence="9 16" id="KW-0663">Pyridoxal phosphate</keyword>
<dbReference type="Gene3D" id="3.40.640.10">
    <property type="entry name" value="Type I PLP-dependent aspartate aminotransferase-like (Major domain)"/>
    <property type="match status" value="1"/>
</dbReference>
<comment type="catalytic activity">
    <reaction evidence="14 16">
        <text>(sulfur carrier)-H + L-cysteine = (sulfur carrier)-SH + L-alanine</text>
        <dbReference type="Rhea" id="RHEA:43892"/>
        <dbReference type="Rhea" id="RHEA-COMP:14737"/>
        <dbReference type="Rhea" id="RHEA-COMP:14739"/>
        <dbReference type="ChEBI" id="CHEBI:29917"/>
        <dbReference type="ChEBI" id="CHEBI:35235"/>
        <dbReference type="ChEBI" id="CHEBI:57972"/>
        <dbReference type="ChEBI" id="CHEBI:64428"/>
        <dbReference type="EC" id="2.8.1.7"/>
    </reaction>
</comment>
<sequence>MMERVYLDNNATTRLAPEALQAMLPFLTEEFGNPSSLHGQGRAPARALMAARRAVLELIGAEADSEILFTSGGTEADTTAIRSALAADPSRREIVTSTVEHAAVLALCDHLERQEGVTVHRIPVDGDGRLDIEAYRAALSPRVALVSLMWANNETGTVFPVEGLAELAHRAGALFHTDAVQAVGKVPIGLRGTEIDMLSLSAHKFHGPKGVGALWLRKGVPFQPLIRGGRQQRGHRAGTENIPGIVGLGRAAELALGLDHGAVRLLRDRLEQGILARVPKARVLGDPLDRLPNTSCVAFDFAEGEAIVMLLDRAGICVSSGAACASGAMEPSHVIRAMKVPFTAAHGAIRFSLSHWTTAAEIDRLLEVLPPIVDQLRALSPFGAEEVK</sequence>
<dbReference type="GO" id="GO:0046872">
    <property type="term" value="F:metal ion binding"/>
    <property type="evidence" value="ECO:0007669"/>
    <property type="project" value="UniProtKB-KW"/>
</dbReference>
<evidence type="ECO:0000256" key="7">
    <source>
        <dbReference type="ARBA" id="ARBA00022679"/>
    </source>
</evidence>
<dbReference type="Proteomes" id="UP000266305">
    <property type="component" value="Unassembled WGS sequence"/>
</dbReference>
<dbReference type="InterPro" id="IPR015424">
    <property type="entry name" value="PyrdxlP-dep_Trfase"/>
</dbReference>
<dbReference type="InterPro" id="IPR015422">
    <property type="entry name" value="PyrdxlP-dep_Trfase_small"/>
</dbReference>
<evidence type="ECO:0000256" key="11">
    <source>
        <dbReference type="ARBA" id="ARBA00023014"/>
    </source>
</evidence>
<evidence type="ECO:0000313" key="18">
    <source>
        <dbReference type="EMBL" id="RHZ93904.1"/>
    </source>
</evidence>
<dbReference type="PROSITE" id="PS00595">
    <property type="entry name" value="AA_TRANSFER_CLASS_5"/>
    <property type="match status" value="1"/>
</dbReference>
<name>A0AAX1UJR7_CERSP</name>
<gene>
    <name evidence="18" type="primary">nifS</name>
    <name evidence="18" type="ORF">D1114_13855</name>
</gene>
<dbReference type="Gene3D" id="1.10.260.50">
    <property type="match status" value="1"/>
</dbReference>
<dbReference type="GO" id="GO:0031071">
    <property type="term" value="F:cysteine desulfurase activity"/>
    <property type="evidence" value="ECO:0007669"/>
    <property type="project" value="UniProtKB-EC"/>
</dbReference>
<evidence type="ECO:0000256" key="5">
    <source>
        <dbReference type="ARBA" id="ARBA00012239"/>
    </source>
</evidence>
<dbReference type="AlphaFoldDB" id="A0AAX1UJR7"/>
<evidence type="ECO:0000256" key="8">
    <source>
        <dbReference type="ARBA" id="ARBA00022723"/>
    </source>
</evidence>
<comment type="function">
    <text evidence="2">Catalyzes the removal of elemental sulfur atoms from cysteine to produce alanine. Seems to participate in the biosynthesis of the nitrogenase metalloclusters by providing the inorganic sulfur required for the Fe-S core formation.</text>
</comment>
<dbReference type="FunFam" id="3.40.640.10:FF:000084">
    <property type="entry name" value="IscS-like cysteine desulfurase"/>
    <property type="match status" value="1"/>
</dbReference>
<keyword evidence="11 16" id="KW-0411">Iron-sulfur</keyword>
<evidence type="ECO:0000256" key="15">
    <source>
        <dbReference type="RuleBase" id="RU004504"/>
    </source>
</evidence>
<evidence type="ECO:0000259" key="17">
    <source>
        <dbReference type="Pfam" id="PF00266"/>
    </source>
</evidence>
<dbReference type="InterPro" id="IPR000192">
    <property type="entry name" value="Aminotrans_V_dom"/>
</dbReference>
<comment type="similarity">
    <text evidence="3 16">Belongs to the class-V pyridoxal-phosphate-dependent aminotransferase family. NifS/IscS subfamily.</text>
</comment>
<evidence type="ECO:0000256" key="2">
    <source>
        <dbReference type="ARBA" id="ARBA00003120"/>
    </source>
</evidence>
<evidence type="ECO:0000256" key="12">
    <source>
        <dbReference type="ARBA" id="ARBA00023231"/>
    </source>
</evidence>
<dbReference type="Gene3D" id="3.90.1150.10">
    <property type="entry name" value="Aspartate Aminotransferase, domain 1"/>
    <property type="match status" value="1"/>
</dbReference>
<dbReference type="PANTHER" id="PTHR11601">
    <property type="entry name" value="CYSTEINE DESULFURYLASE FAMILY MEMBER"/>
    <property type="match status" value="1"/>
</dbReference>
<reference evidence="18 19" key="1">
    <citation type="submission" date="2018-08" db="EMBL/GenBank/DDBJ databases">
        <title>Draft genome sequence of Rhodobacter sphaeroides FY.</title>
        <authorList>
            <person name="Rayyan A."/>
            <person name="Meyer T.E."/>
            <person name="Kyndt J.A."/>
        </authorList>
    </citation>
    <scope>NUCLEOTIDE SEQUENCE [LARGE SCALE GENOMIC DNA]</scope>
    <source>
        <strain evidence="18 19">FY</strain>
    </source>
</reference>
<dbReference type="Pfam" id="PF00266">
    <property type="entry name" value="Aminotran_5"/>
    <property type="match status" value="1"/>
</dbReference>
<dbReference type="EMBL" id="QWGP01000015">
    <property type="protein sequence ID" value="RHZ93904.1"/>
    <property type="molecule type" value="Genomic_DNA"/>
</dbReference>
<evidence type="ECO:0000256" key="14">
    <source>
        <dbReference type="ARBA" id="ARBA00050776"/>
    </source>
</evidence>
<dbReference type="InterPro" id="IPR016454">
    <property type="entry name" value="Cysteine_dSase"/>
</dbReference>
<dbReference type="InterPro" id="IPR017772">
    <property type="entry name" value="Cys_deSase_NifS_bac/arc"/>
</dbReference>
<dbReference type="GO" id="GO:0006520">
    <property type="term" value="P:amino acid metabolic process"/>
    <property type="evidence" value="ECO:0007669"/>
    <property type="project" value="InterPro"/>
</dbReference>
<evidence type="ECO:0000256" key="9">
    <source>
        <dbReference type="ARBA" id="ARBA00022898"/>
    </source>
</evidence>
<accession>A0AAX1UJR7</accession>
<keyword evidence="8 16" id="KW-0479">Metal-binding</keyword>
<keyword evidence="7 16" id="KW-0808">Transferase</keyword>
<dbReference type="SUPFAM" id="SSF53383">
    <property type="entry name" value="PLP-dependent transferases"/>
    <property type="match status" value="1"/>
</dbReference>
<protein>
    <recommendedName>
        <fullName evidence="6 16">Cysteine desulfurase</fullName>
        <ecNumber evidence="5 16">2.8.1.7</ecNumber>
    </recommendedName>
    <alternativeName>
        <fullName evidence="13 16">Nitrogenase metalloclusters biosynthesis protein NifS</fullName>
    </alternativeName>
</protein>
<dbReference type="EC" id="2.8.1.7" evidence="5 16"/>
<evidence type="ECO:0000256" key="16">
    <source>
        <dbReference type="RuleBase" id="RU364075"/>
    </source>
</evidence>
<comment type="cofactor">
    <cofactor evidence="1 15">
        <name>pyridoxal 5'-phosphate</name>
        <dbReference type="ChEBI" id="CHEBI:597326"/>
    </cofactor>
</comment>
<evidence type="ECO:0000256" key="3">
    <source>
        <dbReference type="ARBA" id="ARBA00006490"/>
    </source>
</evidence>
<keyword evidence="10 16" id="KW-0408">Iron</keyword>
<feature type="domain" description="Aminotransferase class V" evidence="17">
    <location>
        <begin position="5"/>
        <end position="365"/>
    </location>
</feature>
<evidence type="ECO:0000256" key="1">
    <source>
        <dbReference type="ARBA" id="ARBA00001933"/>
    </source>
</evidence>
<evidence type="ECO:0000256" key="6">
    <source>
        <dbReference type="ARBA" id="ARBA00013558"/>
    </source>
</evidence>
<evidence type="ECO:0000313" key="19">
    <source>
        <dbReference type="Proteomes" id="UP000266305"/>
    </source>
</evidence>
<dbReference type="InterPro" id="IPR015421">
    <property type="entry name" value="PyrdxlP-dep_Trfase_major"/>
</dbReference>
<dbReference type="GO" id="GO:0051536">
    <property type="term" value="F:iron-sulfur cluster binding"/>
    <property type="evidence" value="ECO:0007669"/>
    <property type="project" value="UniProtKB-KW"/>
</dbReference>
<proteinExistence type="inferred from homology"/>
<dbReference type="InterPro" id="IPR020578">
    <property type="entry name" value="Aminotrans_V_PyrdxlP_BS"/>
</dbReference>
<evidence type="ECO:0000256" key="4">
    <source>
        <dbReference type="ARBA" id="ARBA00011738"/>
    </source>
</evidence>
<evidence type="ECO:0000256" key="10">
    <source>
        <dbReference type="ARBA" id="ARBA00023004"/>
    </source>
</evidence>
<comment type="caution">
    <text evidence="18">The sequence shown here is derived from an EMBL/GenBank/DDBJ whole genome shotgun (WGS) entry which is preliminary data.</text>
</comment>
<evidence type="ECO:0000256" key="13">
    <source>
        <dbReference type="ARBA" id="ARBA00031911"/>
    </source>
</evidence>
<organism evidence="18 19">
    <name type="scientific">Cereibacter sphaeroides</name>
    <name type="common">Rhodobacter sphaeroides</name>
    <dbReference type="NCBI Taxonomy" id="1063"/>
    <lineage>
        <taxon>Bacteria</taxon>
        <taxon>Pseudomonadati</taxon>
        <taxon>Pseudomonadota</taxon>
        <taxon>Alphaproteobacteria</taxon>
        <taxon>Rhodobacterales</taxon>
        <taxon>Paracoccaceae</taxon>
        <taxon>Cereibacter</taxon>
    </lineage>
</organism>
<dbReference type="NCBIfam" id="TIGR03402">
    <property type="entry name" value="FeS_nifS"/>
    <property type="match status" value="1"/>
</dbReference>
<dbReference type="PIRSF" id="PIRSF005572">
    <property type="entry name" value="NifS"/>
    <property type="match status" value="1"/>
</dbReference>
<dbReference type="GO" id="GO:0030170">
    <property type="term" value="F:pyridoxal phosphate binding"/>
    <property type="evidence" value="ECO:0007669"/>
    <property type="project" value="InterPro"/>
</dbReference>